<dbReference type="OrthoDB" id="9783426at2"/>
<dbReference type="PANTHER" id="PTHR32432:SF3">
    <property type="entry name" value="ETHANOLAMINE UTILIZATION PROTEIN EUTJ"/>
    <property type="match status" value="1"/>
</dbReference>
<dbReference type="Gene3D" id="3.30.420.40">
    <property type="match status" value="2"/>
</dbReference>
<dbReference type="AlphaFoldDB" id="A0A139SJH4"/>
<name>A0A139SJH4_9BACT</name>
<evidence type="ECO:0000313" key="2">
    <source>
        <dbReference type="EMBL" id="KXU34654.1"/>
    </source>
</evidence>
<keyword evidence="3" id="KW-1185">Reference proteome</keyword>
<protein>
    <recommendedName>
        <fullName evidence="4">SHS2 domain-containing protein</fullName>
    </recommendedName>
</protein>
<organism evidence="2 3">
    <name type="scientific">Cephaloticoccus primus</name>
    <dbReference type="NCBI Taxonomy" id="1548207"/>
    <lineage>
        <taxon>Bacteria</taxon>
        <taxon>Pseudomonadati</taxon>
        <taxon>Verrucomicrobiota</taxon>
        <taxon>Opitutia</taxon>
        <taxon>Opitutales</taxon>
        <taxon>Opitutaceae</taxon>
        <taxon>Cephaloticoccus</taxon>
    </lineage>
</organism>
<dbReference type="EMBL" id="LSZQ01000059">
    <property type="protein sequence ID" value="KXU34654.1"/>
    <property type="molecule type" value="Genomic_DNA"/>
</dbReference>
<evidence type="ECO:0000313" key="3">
    <source>
        <dbReference type="Proteomes" id="UP000070058"/>
    </source>
</evidence>
<feature type="coiled-coil region" evidence="1">
    <location>
        <begin position="434"/>
        <end position="461"/>
    </location>
</feature>
<dbReference type="Proteomes" id="UP000070058">
    <property type="component" value="Unassembled WGS sequence"/>
</dbReference>
<dbReference type="Gene3D" id="3.30.1490.300">
    <property type="match status" value="1"/>
</dbReference>
<gene>
    <name evidence="2" type="ORF">AXK11_07950</name>
</gene>
<evidence type="ECO:0000256" key="1">
    <source>
        <dbReference type="SAM" id="Coils"/>
    </source>
</evidence>
<evidence type="ECO:0008006" key="4">
    <source>
        <dbReference type="Google" id="ProtNLM"/>
    </source>
</evidence>
<proteinExistence type="predicted"/>
<dbReference type="CDD" id="cd24049">
    <property type="entry name" value="ASKHA_NBD_PilM"/>
    <property type="match status" value="1"/>
</dbReference>
<dbReference type="InterPro" id="IPR043129">
    <property type="entry name" value="ATPase_NBD"/>
</dbReference>
<accession>A0A139SJH4</accession>
<reference evidence="3" key="1">
    <citation type="submission" date="2016-02" db="EMBL/GenBank/DDBJ databases">
        <authorList>
            <person name="Sanders J.G."/>
            <person name="Lin J.Y."/>
            <person name="Wertz J.T."/>
            <person name="Russell J.A."/>
            <person name="Moreau C.S."/>
            <person name="Powell S."/>
        </authorList>
    </citation>
    <scope>NUCLEOTIDE SEQUENCE [LARGE SCALE GENOMIC DNA]</scope>
    <source>
        <strain evidence="3">CAG34</strain>
    </source>
</reference>
<dbReference type="RefSeq" id="WP_068631022.1">
    <property type="nucleotide sequence ID" value="NZ_LSZQ01000059.1"/>
</dbReference>
<dbReference type="Pfam" id="PF11104">
    <property type="entry name" value="PilM_2"/>
    <property type="match status" value="1"/>
</dbReference>
<dbReference type="PANTHER" id="PTHR32432">
    <property type="entry name" value="CELL DIVISION PROTEIN FTSA-RELATED"/>
    <property type="match status" value="1"/>
</dbReference>
<dbReference type="InterPro" id="IPR005883">
    <property type="entry name" value="PilM"/>
</dbReference>
<comment type="caution">
    <text evidence="2">The sequence shown here is derived from an EMBL/GenBank/DDBJ whole genome shotgun (WGS) entry which is preliminary data.</text>
</comment>
<dbReference type="InterPro" id="IPR050696">
    <property type="entry name" value="FtsA/MreB"/>
</dbReference>
<dbReference type="SUPFAM" id="SSF53067">
    <property type="entry name" value="Actin-like ATPase domain"/>
    <property type="match status" value="2"/>
</dbReference>
<sequence length="574" mass="60242">MRAQQQVVIECGAAHVSVAVFSAGSGAPASARHAPFPGRAPALRRVACARENFVTSPAHSAAWPMQVAAALEVALSSLRIKKGSACRLCLPGHLVLTKRVATPLVAVEKRTAALHFEAVQHIPFALDEVAWGALELGSAGGELDLLLAAARLEALEPLCAAVESAGLIPCACEPAALALWRAIALTQRTGDAADAKSSLFVDVGARSTQVVLFNRETGALGLRTIALGGNSLTAAIAQKLGIDFADAEALKVSGSVFDGGSSAVNGLPGSAAVQNCFAEFSARLAAELTLTQLAYLRQPQAEPPTHIHMCGRGSLLPGLREKVSAALKLPVAEFPIPAALQISPEASMPGAPAAGDLFASYGCAVGAFLPAAQRLDLLPPQRRAQREARRRRPWGLAAAAILALLPAPLLVRQRAAIARAHAQSMAIDTATAPLLRLSASNAAAEARLGELQARLAQVRALDAERTLWLRFLADLQARLTEVGDVWLERLHYAGTADAEAEAELAASGNLGATTAAARVEIGGWLLESRPADEATQRLFDALQSSAFVQRIERERYDRSRPGVIHFDAELLINP</sequence>
<dbReference type="STRING" id="1548207.AXK11_07950"/>
<keyword evidence="1" id="KW-0175">Coiled coil</keyword>